<name>A0A078F646_BRANA</name>
<evidence type="ECO:0000313" key="3">
    <source>
        <dbReference type="Proteomes" id="UP000028999"/>
    </source>
</evidence>
<dbReference type="AlphaFoldDB" id="A0A078F646"/>
<evidence type="ECO:0000259" key="1">
    <source>
        <dbReference type="Pfam" id="PF13966"/>
    </source>
</evidence>
<proteinExistence type="predicted"/>
<reference evidence="2 3" key="1">
    <citation type="journal article" date="2014" name="Science">
        <title>Plant genetics. Early allopolyploid evolution in the post-Neolithic Brassica napus oilseed genome.</title>
        <authorList>
            <person name="Chalhoub B."/>
            <person name="Denoeud F."/>
            <person name="Liu S."/>
            <person name="Parkin I.A."/>
            <person name="Tang H."/>
            <person name="Wang X."/>
            <person name="Chiquet J."/>
            <person name="Belcram H."/>
            <person name="Tong C."/>
            <person name="Samans B."/>
            <person name="Correa M."/>
            <person name="Da Silva C."/>
            <person name="Just J."/>
            <person name="Falentin C."/>
            <person name="Koh C.S."/>
            <person name="Le Clainche I."/>
            <person name="Bernard M."/>
            <person name="Bento P."/>
            <person name="Noel B."/>
            <person name="Labadie K."/>
            <person name="Alberti A."/>
            <person name="Charles M."/>
            <person name="Arnaud D."/>
            <person name="Guo H."/>
            <person name="Daviaud C."/>
            <person name="Alamery S."/>
            <person name="Jabbari K."/>
            <person name="Zhao M."/>
            <person name="Edger P.P."/>
            <person name="Chelaifa H."/>
            <person name="Tack D."/>
            <person name="Lassalle G."/>
            <person name="Mestiri I."/>
            <person name="Schnel N."/>
            <person name="Le Paslier M.C."/>
            <person name="Fan G."/>
            <person name="Renault V."/>
            <person name="Bayer P.E."/>
            <person name="Golicz A.A."/>
            <person name="Manoli S."/>
            <person name="Lee T.H."/>
            <person name="Thi V.H."/>
            <person name="Chalabi S."/>
            <person name="Hu Q."/>
            <person name="Fan C."/>
            <person name="Tollenaere R."/>
            <person name="Lu Y."/>
            <person name="Battail C."/>
            <person name="Shen J."/>
            <person name="Sidebottom C.H."/>
            <person name="Wang X."/>
            <person name="Canaguier A."/>
            <person name="Chauveau A."/>
            <person name="Berard A."/>
            <person name="Deniot G."/>
            <person name="Guan M."/>
            <person name="Liu Z."/>
            <person name="Sun F."/>
            <person name="Lim Y.P."/>
            <person name="Lyons E."/>
            <person name="Town C.D."/>
            <person name="Bancroft I."/>
            <person name="Wang X."/>
            <person name="Meng J."/>
            <person name="Ma J."/>
            <person name="Pires J.C."/>
            <person name="King G.J."/>
            <person name="Brunel D."/>
            <person name="Delourme R."/>
            <person name="Renard M."/>
            <person name="Aury J.M."/>
            <person name="Adams K.L."/>
            <person name="Batley J."/>
            <person name="Snowdon R.J."/>
            <person name="Tost J."/>
            <person name="Edwards D."/>
            <person name="Zhou Y."/>
            <person name="Hua W."/>
            <person name="Sharpe A.G."/>
            <person name="Paterson A.H."/>
            <person name="Guan C."/>
            <person name="Wincker P."/>
        </authorList>
    </citation>
    <scope>NUCLEOTIDE SEQUENCE [LARGE SCALE GENOMIC DNA]</scope>
    <source>
        <strain evidence="3">cv. Darmor-bzh</strain>
    </source>
</reference>
<dbReference type="InterPro" id="IPR026960">
    <property type="entry name" value="RVT-Znf"/>
</dbReference>
<feature type="domain" description="Reverse transcriptase zinc-binding" evidence="1">
    <location>
        <begin position="3"/>
        <end position="31"/>
    </location>
</feature>
<keyword evidence="3" id="KW-1185">Reference proteome</keyword>
<dbReference type="OMA" id="YAEVWTS"/>
<dbReference type="Gramene" id="CDY08871">
    <property type="protein sequence ID" value="CDY08871"/>
    <property type="gene ID" value="GSBRNA2T00000848001"/>
</dbReference>
<dbReference type="STRING" id="3708.A0A078F646"/>
<gene>
    <name evidence="2" type="primary">BnaC08g11010D</name>
    <name evidence="2" type="ORF">GSBRNA2T00000848001</name>
</gene>
<sequence length="139" mass="16267">MIVPSSCLLCDRANESRSHLFFDCLVYAEVWTSFFTHPTLHPPHSFDGILTWVLTASPHPKVKFICKLLLQAVCYVLWRERNLRLHNSTSRSAHLLIKEIQVIMKAKLIGMDRRPVQPTQRSQSFQESHLVTWFTYFQP</sequence>
<organism evidence="2 3">
    <name type="scientific">Brassica napus</name>
    <name type="common">Rape</name>
    <dbReference type="NCBI Taxonomy" id="3708"/>
    <lineage>
        <taxon>Eukaryota</taxon>
        <taxon>Viridiplantae</taxon>
        <taxon>Streptophyta</taxon>
        <taxon>Embryophyta</taxon>
        <taxon>Tracheophyta</taxon>
        <taxon>Spermatophyta</taxon>
        <taxon>Magnoliopsida</taxon>
        <taxon>eudicotyledons</taxon>
        <taxon>Gunneridae</taxon>
        <taxon>Pentapetalae</taxon>
        <taxon>rosids</taxon>
        <taxon>malvids</taxon>
        <taxon>Brassicales</taxon>
        <taxon>Brassicaceae</taxon>
        <taxon>Brassiceae</taxon>
        <taxon>Brassica</taxon>
    </lineage>
</organism>
<dbReference type="EMBL" id="LK031990">
    <property type="protein sequence ID" value="CDY08871.1"/>
    <property type="molecule type" value="Genomic_DNA"/>
</dbReference>
<dbReference type="Pfam" id="PF13966">
    <property type="entry name" value="zf-RVT"/>
    <property type="match status" value="1"/>
</dbReference>
<accession>A0A078F646</accession>
<evidence type="ECO:0000313" key="2">
    <source>
        <dbReference type="EMBL" id="CDY08871.1"/>
    </source>
</evidence>
<protein>
    <submittedName>
        <fullName evidence="2">BnaC08g11010D protein</fullName>
    </submittedName>
</protein>
<dbReference type="PaxDb" id="3708-A0A078F646"/>
<dbReference type="Proteomes" id="UP000028999">
    <property type="component" value="Unassembled WGS sequence"/>
</dbReference>